<dbReference type="EMBL" id="NAEW01000004">
    <property type="protein sequence ID" value="OQM42051.1"/>
    <property type="molecule type" value="Genomic_DNA"/>
</dbReference>
<dbReference type="Gene3D" id="2.60.40.1090">
    <property type="entry name" value="Fimbrial-type adhesion domain"/>
    <property type="match status" value="1"/>
</dbReference>
<dbReference type="Proteomes" id="UP000192573">
    <property type="component" value="Unassembled WGS sequence"/>
</dbReference>
<feature type="signal peptide" evidence="1">
    <location>
        <begin position="1"/>
        <end position="25"/>
    </location>
</feature>
<dbReference type="PROSITE" id="PS51257">
    <property type="entry name" value="PROKAR_LIPOPROTEIN"/>
    <property type="match status" value="1"/>
</dbReference>
<dbReference type="RefSeq" id="WP_047357895.1">
    <property type="nucleotide sequence ID" value="NZ_CABGPK010000007.1"/>
</dbReference>
<feature type="chain" id="PRO_5010696035" description="Lipoprotein" evidence="1">
    <location>
        <begin position="26"/>
        <end position="63"/>
    </location>
</feature>
<organism evidence="2 3">
    <name type="scientific">Citrobacter braakii</name>
    <dbReference type="NCBI Taxonomy" id="57706"/>
    <lineage>
        <taxon>Bacteria</taxon>
        <taxon>Pseudomonadati</taxon>
        <taxon>Pseudomonadota</taxon>
        <taxon>Gammaproteobacteria</taxon>
        <taxon>Enterobacterales</taxon>
        <taxon>Enterobacteriaceae</taxon>
        <taxon>Citrobacter</taxon>
        <taxon>Citrobacter freundii complex</taxon>
    </lineage>
</organism>
<dbReference type="GO" id="GO:0007155">
    <property type="term" value="P:cell adhesion"/>
    <property type="evidence" value="ECO:0007669"/>
    <property type="project" value="InterPro"/>
</dbReference>
<sequence>MNKMKFQKIIWSAAFLICSSFSALAACNIEQQKGGMAWDNFQTKDNVTAGSANATATLNITYQ</sequence>
<evidence type="ECO:0000313" key="3">
    <source>
        <dbReference type="Proteomes" id="UP000192573"/>
    </source>
</evidence>
<reference evidence="2 3" key="1">
    <citation type="submission" date="2017-03" db="EMBL/GenBank/DDBJ databases">
        <authorList>
            <person name="Afonso C.L."/>
            <person name="Miller P.J."/>
            <person name="Scott M.A."/>
            <person name="Spackman E."/>
            <person name="Goraichik I."/>
            <person name="Dimitrov K.M."/>
            <person name="Suarez D.L."/>
            <person name="Swayne D.E."/>
        </authorList>
    </citation>
    <scope>NUCLEOTIDE SEQUENCE [LARGE SCALE GENOMIC DNA]</scope>
    <source>
        <strain evidence="2 3">ATCC 51113</strain>
    </source>
</reference>
<keyword evidence="1" id="KW-0732">Signal</keyword>
<accession>A0A1V8P067</accession>
<comment type="caution">
    <text evidence="2">The sequence shown here is derived from an EMBL/GenBank/DDBJ whole genome shotgun (WGS) entry which is preliminary data.</text>
</comment>
<protein>
    <recommendedName>
        <fullName evidence="4">Lipoprotein</fullName>
    </recommendedName>
</protein>
<gene>
    <name evidence="2" type="ORF">BZK42_10960</name>
</gene>
<name>A0A1V8P067_CITBR</name>
<evidence type="ECO:0008006" key="4">
    <source>
        <dbReference type="Google" id="ProtNLM"/>
    </source>
</evidence>
<evidence type="ECO:0000256" key="1">
    <source>
        <dbReference type="SAM" id="SignalP"/>
    </source>
</evidence>
<dbReference type="AlphaFoldDB" id="A0A1V8P067"/>
<dbReference type="GO" id="GO:0009289">
    <property type="term" value="C:pilus"/>
    <property type="evidence" value="ECO:0007669"/>
    <property type="project" value="InterPro"/>
</dbReference>
<proteinExistence type="predicted"/>
<dbReference type="InterPro" id="IPR036937">
    <property type="entry name" value="Adhesion_dom_fimbrial_sf"/>
</dbReference>
<evidence type="ECO:0000313" key="2">
    <source>
        <dbReference type="EMBL" id="OQM42051.1"/>
    </source>
</evidence>